<keyword evidence="2" id="KW-1185">Reference proteome</keyword>
<evidence type="ECO:0000313" key="2">
    <source>
        <dbReference type="Proteomes" id="UP001500618"/>
    </source>
</evidence>
<organism evidence="1 2">
    <name type="scientific">Fodinicola feengrottensis</name>
    <dbReference type="NCBI Taxonomy" id="435914"/>
    <lineage>
        <taxon>Bacteria</taxon>
        <taxon>Bacillati</taxon>
        <taxon>Actinomycetota</taxon>
        <taxon>Actinomycetes</taxon>
        <taxon>Mycobacteriales</taxon>
        <taxon>Fodinicola</taxon>
    </lineage>
</organism>
<reference evidence="1 2" key="1">
    <citation type="journal article" date="2019" name="Int. J. Syst. Evol. Microbiol.">
        <title>The Global Catalogue of Microorganisms (GCM) 10K type strain sequencing project: providing services to taxonomists for standard genome sequencing and annotation.</title>
        <authorList>
            <consortium name="The Broad Institute Genomics Platform"/>
            <consortium name="The Broad Institute Genome Sequencing Center for Infectious Disease"/>
            <person name="Wu L."/>
            <person name="Ma J."/>
        </authorList>
    </citation>
    <scope>NUCLEOTIDE SEQUENCE [LARGE SCALE GENOMIC DNA]</scope>
    <source>
        <strain evidence="1 2">JCM 14718</strain>
    </source>
</reference>
<evidence type="ECO:0008006" key="3">
    <source>
        <dbReference type="Google" id="ProtNLM"/>
    </source>
</evidence>
<comment type="caution">
    <text evidence="1">The sequence shown here is derived from an EMBL/GenBank/DDBJ whole genome shotgun (WGS) entry which is preliminary data.</text>
</comment>
<dbReference type="Proteomes" id="UP001500618">
    <property type="component" value="Unassembled WGS sequence"/>
</dbReference>
<accession>A0ABN2JBR6</accession>
<evidence type="ECO:0000313" key="1">
    <source>
        <dbReference type="EMBL" id="GAA1722056.1"/>
    </source>
</evidence>
<gene>
    <name evidence="1" type="ORF">GCM10009765_82650</name>
</gene>
<dbReference type="EMBL" id="BAAANY010000050">
    <property type="protein sequence ID" value="GAA1722056.1"/>
    <property type="molecule type" value="Genomic_DNA"/>
</dbReference>
<name>A0ABN2JBR6_9ACTN</name>
<protein>
    <recommendedName>
        <fullName evidence="3">HTH araC/xylS-type domain-containing protein</fullName>
    </recommendedName>
</protein>
<proteinExistence type="predicted"/>
<sequence>MPGTEFQRWRTILRIHHALVHLSNGHSVTDTAIRVWLVQPTSFIEAFTTVVGERQAARWPRSKPWIR</sequence>